<dbReference type="SUPFAM" id="SSF56112">
    <property type="entry name" value="Protein kinase-like (PK-like)"/>
    <property type="match status" value="1"/>
</dbReference>
<evidence type="ECO:0000256" key="1">
    <source>
        <dbReference type="ARBA" id="ARBA00022527"/>
    </source>
</evidence>
<dbReference type="Gene3D" id="3.30.200.20">
    <property type="entry name" value="Phosphorylase Kinase, domain 1"/>
    <property type="match status" value="1"/>
</dbReference>
<dbReference type="Pfam" id="PF10367">
    <property type="entry name" value="zf-Vps39_C"/>
    <property type="match status" value="1"/>
</dbReference>
<keyword evidence="4" id="KW-0418">Kinase</keyword>
<evidence type="ECO:0000256" key="3">
    <source>
        <dbReference type="ARBA" id="ARBA00022741"/>
    </source>
</evidence>
<dbReference type="PANTHER" id="PTHR45992">
    <property type="entry name" value="EUKARYOTIC ELONGATION FACTOR 2 KINASE-RELATED"/>
    <property type="match status" value="1"/>
</dbReference>
<keyword evidence="1" id="KW-0723">Serine/threonine-protein kinase</keyword>
<dbReference type="PANTHER" id="PTHR45992:SF2">
    <property type="entry name" value="EUKARYOTIC ELONGATION FACTOR 2 KINASE"/>
    <property type="match status" value="1"/>
</dbReference>
<evidence type="ECO:0000256" key="4">
    <source>
        <dbReference type="ARBA" id="ARBA00022777"/>
    </source>
</evidence>
<keyword evidence="3" id="KW-0547">Nucleotide-binding</keyword>
<dbReference type="PROSITE" id="PS51158">
    <property type="entry name" value="ALPHA_KINASE"/>
    <property type="match status" value="1"/>
</dbReference>
<dbReference type="GO" id="GO:0031037">
    <property type="term" value="P:myosin II filament disassembly"/>
    <property type="evidence" value="ECO:0007669"/>
    <property type="project" value="TreeGrafter"/>
</dbReference>
<dbReference type="InterPro" id="IPR051852">
    <property type="entry name" value="Alpha-type_PK"/>
</dbReference>
<evidence type="ECO:0000313" key="7">
    <source>
        <dbReference type="EMBL" id="RHY37610.1"/>
    </source>
</evidence>
<dbReference type="SMART" id="SM00811">
    <property type="entry name" value="Alpha_kinase"/>
    <property type="match status" value="1"/>
</dbReference>
<evidence type="ECO:0000256" key="2">
    <source>
        <dbReference type="ARBA" id="ARBA00022679"/>
    </source>
</evidence>
<dbReference type="AlphaFoldDB" id="A0A418BDN1"/>
<feature type="non-terminal residue" evidence="7">
    <location>
        <position position="1"/>
    </location>
</feature>
<evidence type="ECO:0000256" key="5">
    <source>
        <dbReference type="ARBA" id="ARBA00022840"/>
    </source>
</evidence>
<dbReference type="GO" id="GO:0005524">
    <property type="term" value="F:ATP binding"/>
    <property type="evidence" value="ECO:0007669"/>
    <property type="project" value="UniProtKB-KW"/>
</dbReference>
<comment type="caution">
    <text evidence="7">The sequence shown here is derived from an EMBL/GenBank/DDBJ whole genome shotgun (WGS) entry which is preliminary data.</text>
</comment>
<evidence type="ECO:0000313" key="8">
    <source>
        <dbReference type="Proteomes" id="UP000283543"/>
    </source>
</evidence>
<accession>A0A418BDN1</accession>
<dbReference type="InterPro" id="IPR019453">
    <property type="entry name" value="VPS39/TGFA1_Znf"/>
</dbReference>
<sequence length="559" mass="61654">SAYDAGALMAKVKSTPALREELLVICGRGGFHEQALLALLASKNVPAAEAYCVKYGIPRKGGSNYNGALLKLVELLFKHKDGDMAEYAHLLMARHAKALNGTAVLNLIPASTPLVKVMDFLSQLLPHSAHEVREKTLARNLSNIYNLQVQCERVDKYSESVEIDTKTTCGVCRKRIDTNIFAVYPNGSVVHFACGPNVNMHVDPISGEIFAASKASRRQLQHEIAHVDAAISESKDEDIDTVVPASVGGRLGLAADDRKMEKQKQSHFEKLNTLKLLLDIGHLTQDEYVESAEKLSFDPDSLEVHSVLHHDPLTMTHCAFSGTQATDVEMQAVCAHYAKLYNEHEPPLKVKYANSWLLKLRDRQDMVCSVEEYLPGAYVKYSNNNGYVGTATSSTVERERNTPQAFSHFTFVSSDYRLMVVDIQGVNDSYTDPQIHTADGRGFGIGNLGTRGMETFLQSHRWLGLRNLNEEQFKPGGTAAPLYRMPHEAIKKSTSRITEERNAFARSVTVSEVLGSATQLHTETSSLLLPTSSSSSRPLASFARSCLRLVCCCFDPPLP</sequence>
<dbReference type="InterPro" id="IPR011009">
    <property type="entry name" value="Kinase-like_dom_sf"/>
</dbReference>
<dbReference type="GO" id="GO:0004674">
    <property type="term" value="F:protein serine/threonine kinase activity"/>
    <property type="evidence" value="ECO:0007669"/>
    <property type="project" value="UniProtKB-KW"/>
</dbReference>
<dbReference type="Gene3D" id="3.20.200.10">
    <property type="entry name" value="MHCK/EF2 kinase"/>
    <property type="match status" value="1"/>
</dbReference>
<reference evidence="7 8" key="1">
    <citation type="submission" date="2018-08" db="EMBL/GenBank/DDBJ databases">
        <title>Aphanomyces genome sequencing and annotation.</title>
        <authorList>
            <person name="Minardi D."/>
            <person name="Oidtmann B."/>
            <person name="Van Der Giezen M."/>
            <person name="Studholme D.J."/>
        </authorList>
    </citation>
    <scope>NUCLEOTIDE SEQUENCE [LARGE SCALE GENOMIC DNA]</scope>
    <source>
        <strain evidence="7 8">Si</strain>
    </source>
</reference>
<dbReference type="VEuPathDB" id="FungiDB:H257_00380"/>
<organism evidence="7 8">
    <name type="scientific">Aphanomyces astaci</name>
    <name type="common">Crayfish plague agent</name>
    <dbReference type="NCBI Taxonomy" id="112090"/>
    <lineage>
        <taxon>Eukaryota</taxon>
        <taxon>Sar</taxon>
        <taxon>Stramenopiles</taxon>
        <taxon>Oomycota</taxon>
        <taxon>Saprolegniomycetes</taxon>
        <taxon>Saprolegniales</taxon>
        <taxon>Verrucalvaceae</taxon>
        <taxon>Aphanomyces</taxon>
    </lineage>
</organism>
<evidence type="ECO:0000259" key="6">
    <source>
        <dbReference type="PROSITE" id="PS51158"/>
    </source>
</evidence>
<dbReference type="Proteomes" id="UP000283543">
    <property type="component" value="Unassembled WGS sequence"/>
</dbReference>
<name>A0A418BDN1_APHAT</name>
<proteinExistence type="predicted"/>
<dbReference type="GO" id="GO:1903013">
    <property type="term" value="P:response to differentiation-inducing factor 1"/>
    <property type="evidence" value="ECO:0007669"/>
    <property type="project" value="TreeGrafter"/>
</dbReference>
<dbReference type="EMBL" id="QUTB01011646">
    <property type="protein sequence ID" value="RHY37610.1"/>
    <property type="molecule type" value="Genomic_DNA"/>
</dbReference>
<feature type="domain" description="Alpha-type protein kinase" evidence="6">
    <location>
        <begin position="259"/>
        <end position="468"/>
    </location>
</feature>
<keyword evidence="2" id="KW-0808">Transferase</keyword>
<dbReference type="InterPro" id="IPR004166">
    <property type="entry name" value="a-kinase_dom"/>
</dbReference>
<dbReference type="Pfam" id="PF02816">
    <property type="entry name" value="Alpha_kinase"/>
    <property type="match status" value="1"/>
</dbReference>
<keyword evidence="5" id="KW-0067">ATP-binding</keyword>
<protein>
    <recommendedName>
        <fullName evidence="6">Alpha-type protein kinase domain-containing protein</fullName>
    </recommendedName>
</protein>
<dbReference type="VEuPathDB" id="FungiDB:H257_00381"/>
<gene>
    <name evidence="7" type="ORF">DYB34_007207</name>
</gene>